<evidence type="ECO:0000256" key="1">
    <source>
        <dbReference type="SAM" id="MobiDB-lite"/>
    </source>
</evidence>
<evidence type="ECO:0000313" key="2">
    <source>
        <dbReference type="EMBL" id="CAD6268993.1"/>
    </source>
</evidence>
<accession>A0A811RFA3</accession>
<proteinExistence type="predicted"/>
<reference evidence="2" key="1">
    <citation type="submission" date="2020-10" db="EMBL/GenBank/DDBJ databases">
        <authorList>
            <person name="Han B."/>
            <person name="Lu T."/>
            <person name="Zhao Q."/>
            <person name="Huang X."/>
            <person name="Zhao Y."/>
        </authorList>
    </citation>
    <scope>NUCLEOTIDE SEQUENCE</scope>
</reference>
<protein>
    <submittedName>
        <fullName evidence="2">Uncharacterized protein</fullName>
    </submittedName>
</protein>
<feature type="compositionally biased region" description="Basic and acidic residues" evidence="1">
    <location>
        <begin position="16"/>
        <end position="34"/>
    </location>
</feature>
<dbReference type="Proteomes" id="UP000604825">
    <property type="component" value="Unassembled WGS sequence"/>
</dbReference>
<gene>
    <name evidence="2" type="ORF">NCGR_LOCUS52298</name>
</gene>
<sequence length="191" mass="20894">MAAAAADGAAAGSRVPDARRAVAGGKPERRWETGRRRRAGMGGGCQAGEAAGDWRAGAAVRRCRSDFFDLALGFLSCSQPQKLSTEHGMTGRDQDSLLLSHLTTRILVCWIEIAQWPPRRQLKHPCTVHGDEESLVVEERVRPPRGTEEANHNAEATQDTALLSRLPSKVQKLHLLRLTVHVSSLKLFCAR</sequence>
<name>A0A811RFA3_9POAL</name>
<feature type="compositionally biased region" description="Low complexity" evidence="1">
    <location>
        <begin position="1"/>
        <end position="12"/>
    </location>
</feature>
<dbReference type="AlphaFoldDB" id="A0A811RFA3"/>
<feature type="region of interest" description="Disordered" evidence="1">
    <location>
        <begin position="1"/>
        <end position="49"/>
    </location>
</feature>
<evidence type="ECO:0000313" key="3">
    <source>
        <dbReference type="Proteomes" id="UP000604825"/>
    </source>
</evidence>
<organism evidence="2 3">
    <name type="scientific">Miscanthus lutarioriparius</name>
    <dbReference type="NCBI Taxonomy" id="422564"/>
    <lineage>
        <taxon>Eukaryota</taxon>
        <taxon>Viridiplantae</taxon>
        <taxon>Streptophyta</taxon>
        <taxon>Embryophyta</taxon>
        <taxon>Tracheophyta</taxon>
        <taxon>Spermatophyta</taxon>
        <taxon>Magnoliopsida</taxon>
        <taxon>Liliopsida</taxon>
        <taxon>Poales</taxon>
        <taxon>Poaceae</taxon>
        <taxon>PACMAD clade</taxon>
        <taxon>Panicoideae</taxon>
        <taxon>Andropogonodae</taxon>
        <taxon>Andropogoneae</taxon>
        <taxon>Saccharinae</taxon>
        <taxon>Miscanthus</taxon>
    </lineage>
</organism>
<keyword evidence="3" id="KW-1185">Reference proteome</keyword>
<dbReference type="EMBL" id="CAJGYO010000014">
    <property type="protein sequence ID" value="CAD6268993.1"/>
    <property type="molecule type" value="Genomic_DNA"/>
</dbReference>
<comment type="caution">
    <text evidence="2">The sequence shown here is derived from an EMBL/GenBank/DDBJ whole genome shotgun (WGS) entry which is preliminary data.</text>
</comment>